<dbReference type="InterPro" id="IPR022310">
    <property type="entry name" value="NAD/GMP_synthase"/>
</dbReference>
<gene>
    <name evidence="8 12" type="primary">nadE</name>
    <name evidence="12" type="ORF">KDW96_20975</name>
</gene>
<feature type="binding site" description="in other chain" evidence="8">
    <location>
        <position position="174"/>
    </location>
    <ligand>
        <name>deamido-NAD(+)</name>
        <dbReference type="ChEBI" id="CHEBI:58437"/>
        <note>ligand shared between two neighboring subunits</note>
    </ligand>
</feature>
<dbReference type="PANTHER" id="PTHR23090:SF7">
    <property type="entry name" value="NH(3)-DEPENDENT NAD(+) SYNTHETASE"/>
    <property type="match status" value="1"/>
</dbReference>
<dbReference type="PANTHER" id="PTHR23090">
    <property type="entry name" value="NH 3 /GLUTAMINE-DEPENDENT NAD + SYNTHETASE"/>
    <property type="match status" value="1"/>
</dbReference>
<feature type="binding site" description="in other chain" evidence="8">
    <location>
        <begin position="261"/>
        <end position="262"/>
    </location>
    <ligand>
        <name>deamido-NAD(+)</name>
        <dbReference type="ChEBI" id="CHEBI:58437"/>
        <note>ligand shared between two neighboring subunits</note>
    </ligand>
</feature>
<feature type="binding site" evidence="8">
    <location>
        <position position="54"/>
    </location>
    <ligand>
        <name>Mg(2+)</name>
        <dbReference type="ChEBI" id="CHEBI:18420"/>
    </ligand>
</feature>
<comment type="similarity">
    <text evidence="1 8 9">Belongs to the NAD synthetase family.</text>
</comment>
<evidence type="ECO:0000256" key="6">
    <source>
        <dbReference type="ARBA" id="ARBA00022842"/>
    </source>
</evidence>
<evidence type="ECO:0000256" key="5">
    <source>
        <dbReference type="ARBA" id="ARBA00022840"/>
    </source>
</evidence>
<keyword evidence="4 8" id="KW-0547">Nucleotide-binding</keyword>
<feature type="binding site" evidence="8">
    <location>
        <position position="212"/>
    </location>
    <ligand>
        <name>ATP</name>
        <dbReference type="ChEBI" id="CHEBI:30616"/>
    </ligand>
</feature>
<feature type="binding site" evidence="8">
    <location>
        <begin position="48"/>
        <end position="55"/>
    </location>
    <ligand>
        <name>ATP</name>
        <dbReference type="ChEBI" id="CHEBI:30616"/>
    </ligand>
</feature>
<accession>A0ABY5H5I2</accession>
<dbReference type="EC" id="6.3.1.5" evidence="8 10"/>
<feature type="binding site" description="in other chain" evidence="8">
    <location>
        <position position="141"/>
    </location>
    <ligand>
        <name>deamido-NAD(+)</name>
        <dbReference type="ChEBI" id="CHEBI:58437"/>
        <note>ligand shared between two neighboring subunits</note>
    </ligand>
</feature>
<dbReference type="Proteomes" id="UP001059672">
    <property type="component" value="Chromosome"/>
</dbReference>
<evidence type="ECO:0000256" key="4">
    <source>
        <dbReference type="ARBA" id="ARBA00022741"/>
    </source>
</evidence>
<sequence>MTMQQTISSALGVRPLATAEEFAAEIERRLTFIKDRLAASGCSTLVLGISGGVDSLTAGLLCQRAVSELRAEGQQAEFIAVRLPYREQQDEVDAQLSLRVINPDRIETVNIAACVDGLMNALQPADSPTKNDFVKGNIKARARMIAQYALANYNSGLVVGTDHAAEALMGFFTKFGDGACDLAPLTGLVKGQVRRIATLLGAPEQLVYKTPTADLEELEPGKPDEKAYGCTYEQIDDFLLGRTVAEEAEQRIIQTYRRTEHKRTLPYTP</sequence>
<dbReference type="Pfam" id="PF02540">
    <property type="entry name" value="NAD_synthase"/>
    <property type="match status" value="1"/>
</dbReference>
<dbReference type="InterPro" id="IPR022926">
    <property type="entry name" value="NH(3)-dep_NAD(+)_synth"/>
</dbReference>
<evidence type="ECO:0000256" key="2">
    <source>
        <dbReference type="ARBA" id="ARBA00022598"/>
    </source>
</evidence>
<dbReference type="GO" id="GO:0008795">
    <property type="term" value="F:NAD+ synthase activity"/>
    <property type="evidence" value="ECO:0007669"/>
    <property type="project" value="UniProtKB-EC"/>
</dbReference>
<evidence type="ECO:0000313" key="13">
    <source>
        <dbReference type="Proteomes" id="UP001059672"/>
    </source>
</evidence>
<name>A0ABY5H5I2_9PSED</name>
<keyword evidence="7 8" id="KW-0520">NAD</keyword>
<dbReference type="NCBIfam" id="NF001979">
    <property type="entry name" value="PRK00768.1"/>
    <property type="match status" value="1"/>
</dbReference>
<organism evidence="12 13">
    <name type="scientific">Pseudomonas benzenivorans</name>
    <dbReference type="NCBI Taxonomy" id="556533"/>
    <lineage>
        <taxon>Bacteria</taxon>
        <taxon>Pseudomonadati</taxon>
        <taxon>Pseudomonadota</taxon>
        <taxon>Gammaproteobacteria</taxon>
        <taxon>Pseudomonadales</taxon>
        <taxon>Pseudomonadaceae</taxon>
        <taxon>Pseudomonas</taxon>
    </lineage>
</organism>
<dbReference type="InterPro" id="IPR014729">
    <property type="entry name" value="Rossmann-like_a/b/a_fold"/>
</dbReference>
<dbReference type="Gene3D" id="3.40.50.620">
    <property type="entry name" value="HUPs"/>
    <property type="match status" value="1"/>
</dbReference>
<dbReference type="HAMAP" id="MF_00193">
    <property type="entry name" value="NadE_ammonia_dep"/>
    <property type="match status" value="1"/>
</dbReference>
<keyword evidence="2 8" id="KW-0436">Ligase</keyword>
<dbReference type="InterPro" id="IPR003694">
    <property type="entry name" value="NAD_synthase"/>
</dbReference>
<keyword evidence="13" id="KW-1185">Reference proteome</keyword>
<feature type="binding site" evidence="8">
    <location>
        <position position="181"/>
    </location>
    <ligand>
        <name>deamido-NAD(+)</name>
        <dbReference type="ChEBI" id="CHEBI:58437"/>
        <note>ligand shared between two neighboring subunits</note>
    </ligand>
</feature>
<proteinExistence type="inferred from homology"/>
<evidence type="ECO:0000256" key="9">
    <source>
        <dbReference type="RuleBase" id="RU003811"/>
    </source>
</evidence>
<dbReference type="CDD" id="cd00553">
    <property type="entry name" value="NAD_synthase"/>
    <property type="match status" value="1"/>
</dbReference>
<feature type="domain" description="NAD/GMP synthase" evidence="11">
    <location>
        <begin position="26"/>
        <end position="266"/>
    </location>
</feature>
<dbReference type="EMBL" id="CP073346">
    <property type="protein sequence ID" value="UTW07572.1"/>
    <property type="molecule type" value="Genomic_DNA"/>
</dbReference>
<dbReference type="RefSeq" id="WP_255838158.1">
    <property type="nucleotide sequence ID" value="NZ_CP073346.1"/>
</dbReference>
<evidence type="ECO:0000313" key="12">
    <source>
        <dbReference type="EMBL" id="UTW07572.1"/>
    </source>
</evidence>
<evidence type="ECO:0000256" key="1">
    <source>
        <dbReference type="ARBA" id="ARBA00005859"/>
    </source>
</evidence>
<evidence type="ECO:0000259" key="11">
    <source>
        <dbReference type="Pfam" id="PF02540"/>
    </source>
</evidence>
<feature type="binding site" evidence="8">
    <location>
        <position position="161"/>
    </location>
    <ligand>
        <name>ATP</name>
        <dbReference type="ChEBI" id="CHEBI:30616"/>
    </ligand>
</feature>
<evidence type="ECO:0000256" key="10">
    <source>
        <dbReference type="RuleBase" id="RU003812"/>
    </source>
</evidence>
<keyword evidence="6 8" id="KW-0460">Magnesium</keyword>
<comment type="subunit">
    <text evidence="8">Homodimer.</text>
</comment>
<dbReference type="NCBIfam" id="TIGR00552">
    <property type="entry name" value="nadE"/>
    <property type="match status" value="1"/>
</dbReference>
<evidence type="ECO:0000256" key="8">
    <source>
        <dbReference type="HAMAP-Rule" id="MF_00193"/>
    </source>
</evidence>
<keyword evidence="3 8" id="KW-0479">Metal-binding</keyword>
<reference evidence="12" key="1">
    <citation type="submission" date="2021-04" db="EMBL/GenBank/DDBJ databases">
        <title>Oceanospirillales bacteria with DddD are important DMSP degraders in coastal seawater.</title>
        <authorList>
            <person name="Liu J."/>
        </authorList>
    </citation>
    <scope>NUCLEOTIDE SEQUENCE</scope>
    <source>
        <strain evidence="12">D13-4</strain>
    </source>
</reference>
<feature type="binding site" evidence="8">
    <location>
        <position position="166"/>
    </location>
    <ligand>
        <name>Mg(2+)</name>
        <dbReference type="ChEBI" id="CHEBI:18420"/>
    </ligand>
</feature>
<dbReference type="SUPFAM" id="SSF52402">
    <property type="entry name" value="Adenine nucleotide alpha hydrolases-like"/>
    <property type="match status" value="1"/>
</dbReference>
<comment type="function">
    <text evidence="8">Catalyzes the ATP-dependent amidation of deamido-NAD to form NAD. Uses ammonia as a nitrogen source.</text>
</comment>
<evidence type="ECO:0000256" key="3">
    <source>
        <dbReference type="ARBA" id="ARBA00022723"/>
    </source>
</evidence>
<protein>
    <recommendedName>
        <fullName evidence="8 10">NH(3)-dependent NAD(+) synthetase</fullName>
        <ecNumber evidence="8 10">6.3.1.5</ecNumber>
    </recommendedName>
</protein>
<keyword evidence="5 8" id="KW-0067">ATP-binding</keyword>
<evidence type="ECO:0000256" key="7">
    <source>
        <dbReference type="ARBA" id="ARBA00023027"/>
    </source>
</evidence>
<comment type="pathway">
    <text evidence="8">Cofactor biosynthesis; NAD(+) biosynthesis; NAD(+) from deamido-NAD(+) (ammonia route): step 1/1.</text>
</comment>
<feature type="binding site" evidence="8">
    <location>
        <position position="190"/>
    </location>
    <ligand>
        <name>ATP</name>
        <dbReference type="ChEBI" id="CHEBI:30616"/>
    </ligand>
</feature>
<comment type="catalytic activity">
    <reaction evidence="8 10">
        <text>deamido-NAD(+) + NH4(+) + ATP = AMP + diphosphate + NAD(+) + H(+)</text>
        <dbReference type="Rhea" id="RHEA:21188"/>
        <dbReference type="ChEBI" id="CHEBI:15378"/>
        <dbReference type="ChEBI" id="CHEBI:28938"/>
        <dbReference type="ChEBI" id="CHEBI:30616"/>
        <dbReference type="ChEBI" id="CHEBI:33019"/>
        <dbReference type="ChEBI" id="CHEBI:57540"/>
        <dbReference type="ChEBI" id="CHEBI:58437"/>
        <dbReference type="ChEBI" id="CHEBI:456215"/>
        <dbReference type="EC" id="6.3.1.5"/>
    </reaction>
</comment>